<dbReference type="AlphaFoldDB" id="A0A835ZE72"/>
<dbReference type="OrthoDB" id="206890at2759"/>
<feature type="compositionally biased region" description="Low complexity" evidence="2">
    <location>
        <begin position="334"/>
        <end position="343"/>
    </location>
</feature>
<dbReference type="PROSITE" id="PS00018">
    <property type="entry name" value="EF_HAND_1"/>
    <property type="match status" value="1"/>
</dbReference>
<name>A0A835ZE72_9STRA</name>
<feature type="region of interest" description="Disordered" evidence="2">
    <location>
        <begin position="334"/>
        <end position="370"/>
    </location>
</feature>
<evidence type="ECO:0000313" key="5">
    <source>
        <dbReference type="Proteomes" id="UP000664859"/>
    </source>
</evidence>
<evidence type="ECO:0000256" key="1">
    <source>
        <dbReference type="ARBA" id="ARBA00022837"/>
    </source>
</evidence>
<feature type="domain" description="EF-hand" evidence="3">
    <location>
        <begin position="45"/>
        <end position="80"/>
    </location>
</feature>
<protein>
    <recommendedName>
        <fullName evidence="3">EF-hand domain-containing protein</fullName>
    </recommendedName>
</protein>
<dbReference type="PROSITE" id="PS50222">
    <property type="entry name" value="EF_HAND_2"/>
    <property type="match status" value="1"/>
</dbReference>
<feature type="region of interest" description="Disordered" evidence="2">
    <location>
        <begin position="591"/>
        <end position="621"/>
    </location>
</feature>
<dbReference type="InterPro" id="IPR002048">
    <property type="entry name" value="EF_hand_dom"/>
</dbReference>
<feature type="compositionally biased region" description="Basic residues" evidence="2">
    <location>
        <begin position="611"/>
        <end position="621"/>
    </location>
</feature>
<feature type="compositionally biased region" description="Basic and acidic residues" evidence="2">
    <location>
        <begin position="284"/>
        <end position="296"/>
    </location>
</feature>
<feature type="region of interest" description="Disordered" evidence="2">
    <location>
        <begin position="284"/>
        <end position="307"/>
    </location>
</feature>
<evidence type="ECO:0000259" key="3">
    <source>
        <dbReference type="PROSITE" id="PS50222"/>
    </source>
</evidence>
<sequence>MVGAGAPPSWLAFLWFGVSRTDFKRTVLEDRILVEFLAKIHLKQVDALRLLAAYNKVDSDRSGKIDIGEFFDYFNIEHSAYNVRAFKLLAFSTQDGSGGGGSGGDGSGGGGGDGGAEDAEMSFAEFLVSMYSYCTQSHGTLVRFSFRIISAGKRYITLGDVGAFVALLITNPARHQETTASMMQVLDSEKTGRVAWEQFLANEKKLGSMLYPAFRLQKMLRNKSSTLTASAPAADNRPRSSRAARLQVLSRRFWARAARGRAANAGADAAINDLAAAIKDAKHAARRAQAERERPRASSRAYGGGGGGAAGLHMVTEEGDLALVAAQRAAAHAAQKRASQATAPRVHDAPDGGPSASQSGGRAAALQSPLRVRRVVGRGGRCCCGAARRMSHTSAARTGDADALPMLGPKRTSHAAMAALPRTLDFDAAASAGGGSGGGSGDNIGHRASRIALSPLLLDLAAGGERHHDGGSSARHHDAQPYAAAGRLSMAAEAAALAAQLQPQQQPPSRRTTLTSTTGAGGEPARRRSTVVAGATGRRGSVGPLAPLPAYGAPIPEDEARSAFAAHHSAGELLARTAAAAAANGRRMSKVPLPALDAGGGGGGAAGSRRTSARKSVHAAG</sequence>
<organism evidence="4 5">
    <name type="scientific">Tribonema minus</name>
    <dbReference type="NCBI Taxonomy" id="303371"/>
    <lineage>
        <taxon>Eukaryota</taxon>
        <taxon>Sar</taxon>
        <taxon>Stramenopiles</taxon>
        <taxon>Ochrophyta</taxon>
        <taxon>PX clade</taxon>
        <taxon>Xanthophyceae</taxon>
        <taxon>Tribonematales</taxon>
        <taxon>Tribonemataceae</taxon>
        <taxon>Tribonema</taxon>
    </lineage>
</organism>
<proteinExistence type="predicted"/>
<keyword evidence="1" id="KW-0106">Calcium</keyword>
<evidence type="ECO:0000256" key="2">
    <source>
        <dbReference type="SAM" id="MobiDB-lite"/>
    </source>
</evidence>
<keyword evidence="5" id="KW-1185">Reference proteome</keyword>
<accession>A0A835ZE72</accession>
<dbReference type="EMBL" id="JAFCMP010000034">
    <property type="protein sequence ID" value="KAG5190507.1"/>
    <property type="molecule type" value="Genomic_DNA"/>
</dbReference>
<dbReference type="GO" id="GO:0005509">
    <property type="term" value="F:calcium ion binding"/>
    <property type="evidence" value="ECO:0007669"/>
    <property type="project" value="InterPro"/>
</dbReference>
<comment type="caution">
    <text evidence="4">The sequence shown here is derived from an EMBL/GenBank/DDBJ whole genome shotgun (WGS) entry which is preliminary data.</text>
</comment>
<feature type="region of interest" description="Disordered" evidence="2">
    <location>
        <begin position="497"/>
        <end position="542"/>
    </location>
</feature>
<dbReference type="InterPro" id="IPR018247">
    <property type="entry name" value="EF_Hand_1_Ca_BS"/>
</dbReference>
<dbReference type="SUPFAM" id="SSF47473">
    <property type="entry name" value="EF-hand"/>
    <property type="match status" value="1"/>
</dbReference>
<reference evidence="4" key="1">
    <citation type="submission" date="2021-02" db="EMBL/GenBank/DDBJ databases">
        <title>First Annotated Genome of the Yellow-green Alga Tribonema minus.</title>
        <authorList>
            <person name="Mahan K.M."/>
        </authorList>
    </citation>
    <scope>NUCLEOTIDE SEQUENCE</scope>
    <source>
        <strain evidence="4">UTEX B ZZ1240</strain>
    </source>
</reference>
<dbReference type="Proteomes" id="UP000664859">
    <property type="component" value="Unassembled WGS sequence"/>
</dbReference>
<dbReference type="InterPro" id="IPR011992">
    <property type="entry name" value="EF-hand-dom_pair"/>
</dbReference>
<feature type="region of interest" description="Disordered" evidence="2">
    <location>
        <begin position="388"/>
        <end position="407"/>
    </location>
</feature>
<gene>
    <name evidence="4" type="ORF">JKP88DRAFT_286058</name>
</gene>
<evidence type="ECO:0000313" key="4">
    <source>
        <dbReference type="EMBL" id="KAG5190507.1"/>
    </source>
</evidence>
<feature type="compositionally biased region" description="Low complexity" evidence="2">
    <location>
        <begin position="497"/>
        <end position="518"/>
    </location>
</feature>
<dbReference type="Gene3D" id="1.10.238.10">
    <property type="entry name" value="EF-hand"/>
    <property type="match status" value="1"/>
</dbReference>